<reference evidence="3" key="1">
    <citation type="journal article" date="2016" name="Nature">
        <title>Genome evolution in the allotetraploid frog Xenopus laevis.</title>
        <authorList>
            <person name="Session A.M."/>
            <person name="Uno Y."/>
            <person name="Kwon T."/>
            <person name="Chapman J.A."/>
            <person name="Toyoda A."/>
            <person name="Takahashi S."/>
            <person name="Fukui A."/>
            <person name="Hikosaka A."/>
            <person name="Suzuki A."/>
            <person name="Kondo M."/>
            <person name="van Heeringen S.J."/>
            <person name="Quigley I."/>
            <person name="Heinz S."/>
            <person name="Ogino H."/>
            <person name="Ochi H."/>
            <person name="Hellsten U."/>
            <person name="Lyons J.B."/>
            <person name="Simakov O."/>
            <person name="Putnam N."/>
            <person name="Stites J."/>
            <person name="Kuroki Y."/>
            <person name="Tanaka T."/>
            <person name="Michiue T."/>
            <person name="Watanabe M."/>
            <person name="Bogdanovic O."/>
            <person name="Lister R."/>
            <person name="Georgiou G."/>
            <person name="Paranjpe S.S."/>
            <person name="van Kruijsbergen I."/>
            <person name="Shu S."/>
            <person name="Carlson J."/>
            <person name="Kinoshita T."/>
            <person name="Ohta Y."/>
            <person name="Mawaribuchi S."/>
            <person name="Jenkins J."/>
            <person name="Grimwood J."/>
            <person name="Schmutz J."/>
            <person name="Mitros T."/>
            <person name="Mozaffari S.V."/>
            <person name="Suzuki Y."/>
            <person name="Haramoto Y."/>
            <person name="Yamamoto T.S."/>
            <person name="Takagi C."/>
            <person name="Heald R."/>
            <person name="Miller K."/>
            <person name="Haudenschild C."/>
            <person name="Kitzman J."/>
            <person name="Nakayama T."/>
            <person name="Izutsu Y."/>
            <person name="Robert J."/>
            <person name="Fortriede J."/>
            <person name="Burns K."/>
            <person name="Lotay V."/>
            <person name="Karimi K."/>
            <person name="Yasuoka Y."/>
            <person name="Dichmann D.S."/>
            <person name="Flajnik M.F."/>
            <person name="Houston D.W."/>
            <person name="Shendure J."/>
            <person name="DuPasquier L."/>
            <person name="Vize P.D."/>
            <person name="Zorn A.M."/>
            <person name="Ito M."/>
            <person name="Marcotte E.M."/>
            <person name="Wallingford J.B."/>
            <person name="Ito Y."/>
            <person name="Asashima M."/>
            <person name="Ueno N."/>
            <person name="Matsuda Y."/>
            <person name="Veenstra G.J."/>
            <person name="Fujiyama A."/>
            <person name="Harland R.M."/>
            <person name="Taira M."/>
            <person name="Rokhsar D.S."/>
        </authorList>
    </citation>
    <scope>NUCLEOTIDE SEQUENCE [LARGE SCALE GENOMIC DNA]</scope>
    <source>
        <strain evidence="3">J</strain>
    </source>
</reference>
<gene>
    <name evidence="2" type="ORF">XELAEV_18021533mg</name>
</gene>
<dbReference type="AlphaFoldDB" id="A0A974D965"/>
<dbReference type="EMBL" id="CM004471">
    <property type="protein sequence ID" value="OCT87834.1"/>
    <property type="molecule type" value="Genomic_DNA"/>
</dbReference>
<accession>A0A974D965</accession>
<feature type="region of interest" description="Disordered" evidence="1">
    <location>
        <begin position="29"/>
        <end position="51"/>
    </location>
</feature>
<sequence length="146" mass="16857">MFSCGCATPYMEKYLATLVRTKTGTSKNRIAPTRGIWRPTPHRTTDHSTPIKHNPHHILKTLMPFFDQQTINTTPSRIEANVQCLNVVEQRISDNDDQIIHLQNQVSVQTLLVHELQEKDDHLENRSRRNDLRFIGISETNLSRST</sequence>
<evidence type="ECO:0000313" key="3">
    <source>
        <dbReference type="Proteomes" id="UP000694892"/>
    </source>
</evidence>
<proteinExistence type="predicted"/>
<evidence type="ECO:0000256" key="1">
    <source>
        <dbReference type="SAM" id="MobiDB-lite"/>
    </source>
</evidence>
<name>A0A974D965_XENLA</name>
<protein>
    <submittedName>
        <fullName evidence="2">Uncharacterized protein</fullName>
    </submittedName>
</protein>
<evidence type="ECO:0000313" key="2">
    <source>
        <dbReference type="EMBL" id="OCT87834.1"/>
    </source>
</evidence>
<organism evidence="2 3">
    <name type="scientific">Xenopus laevis</name>
    <name type="common">African clawed frog</name>
    <dbReference type="NCBI Taxonomy" id="8355"/>
    <lineage>
        <taxon>Eukaryota</taxon>
        <taxon>Metazoa</taxon>
        <taxon>Chordata</taxon>
        <taxon>Craniata</taxon>
        <taxon>Vertebrata</taxon>
        <taxon>Euteleostomi</taxon>
        <taxon>Amphibia</taxon>
        <taxon>Batrachia</taxon>
        <taxon>Anura</taxon>
        <taxon>Pipoidea</taxon>
        <taxon>Pipidae</taxon>
        <taxon>Xenopodinae</taxon>
        <taxon>Xenopus</taxon>
        <taxon>Xenopus</taxon>
    </lineage>
</organism>
<dbReference type="Proteomes" id="UP000694892">
    <property type="component" value="Chromosome 3S"/>
</dbReference>